<evidence type="ECO:0000313" key="3">
    <source>
        <dbReference type="Proteomes" id="UP000825935"/>
    </source>
</evidence>
<dbReference type="EMBL" id="CM035416">
    <property type="protein sequence ID" value="KAH7426079.1"/>
    <property type="molecule type" value="Genomic_DNA"/>
</dbReference>
<protein>
    <submittedName>
        <fullName evidence="2">Uncharacterized protein</fullName>
    </submittedName>
</protein>
<evidence type="ECO:0000313" key="2">
    <source>
        <dbReference type="EMBL" id="KAH7426079.1"/>
    </source>
</evidence>
<comment type="caution">
    <text evidence="2">The sequence shown here is derived from an EMBL/GenBank/DDBJ whole genome shotgun (WGS) entry which is preliminary data.</text>
</comment>
<keyword evidence="1" id="KW-0812">Transmembrane</keyword>
<feature type="transmembrane region" description="Helical" evidence="1">
    <location>
        <begin position="12"/>
        <end position="39"/>
    </location>
</feature>
<proteinExistence type="predicted"/>
<keyword evidence="1" id="KW-0472">Membrane</keyword>
<sequence>MIYNQSISSKRSANLFGVISFISTILGFEVIIVHLKYFTTMVKLLPFTIESLHQKVSKFWAKNFGPVSVLATLAFVDSKNDRTSKVPFFCGFSIGKILPFATRSAKMQMQHLYKTPLYIKFAKINSRTWKFIRDVSQCSNRKSSEMDSVKM</sequence>
<dbReference type="AlphaFoldDB" id="A0A8T2U070"/>
<gene>
    <name evidence="2" type="ORF">KP509_11G083600</name>
</gene>
<evidence type="ECO:0000256" key="1">
    <source>
        <dbReference type="SAM" id="Phobius"/>
    </source>
</evidence>
<organism evidence="2 3">
    <name type="scientific">Ceratopteris richardii</name>
    <name type="common">Triangle waterfern</name>
    <dbReference type="NCBI Taxonomy" id="49495"/>
    <lineage>
        <taxon>Eukaryota</taxon>
        <taxon>Viridiplantae</taxon>
        <taxon>Streptophyta</taxon>
        <taxon>Embryophyta</taxon>
        <taxon>Tracheophyta</taxon>
        <taxon>Polypodiopsida</taxon>
        <taxon>Polypodiidae</taxon>
        <taxon>Polypodiales</taxon>
        <taxon>Pteridineae</taxon>
        <taxon>Pteridaceae</taxon>
        <taxon>Parkerioideae</taxon>
        <taxon>Ceratopteris</taxon>
    </lineage>
</organism>
<keyword evidence="3" id="KW-1185">Reference proteome</keyword>
<dbReference type="Proteomes" id="UP000825935">
    <property type="component" value="Chromosome 11"/>
</dbReference>
<reference evidence="2" key="1">
    <citation type="submission" date="2021-08" db="EMBL/GenBank/DDBJ databases">
        <title>WGS assembly of Ceratopteris richardii.</title>
        <authorList>
            <person name="Marchant D.B."/>
            <person name="Chen G."/>
            <person name="Jenkins J."/>
            <person name="Shu S."/>
            <person name="Leebens-Mack J."/>
            <person name="Grimwood J."/>
            <person name="Schmutz J."/>
            <person name="Soltis P."/>
            <person name="Soltis D."/>
            <person name="Chen Z.-H."/>
        </authorList>
    </citation>
    <scope>NUCLEOTIDE SEQUENCE</scope>
    <source>
        <strain evidence="2">Whitten #5841</strain>
        <tissue evidence="2">Leaf</tissue>
    </source>
</reference>
<accession>A0A8T2U070</accession>
<name>A0A8T2U070_CERRI</name>
<keyword evidence="1" id="KW-1133">Transmembrane helix</keyword>